<feature type="region of interest" description="Disordered" evidence="1">
    <location>
        <begin position="1"/>
        <end position="25"/>
    </location>
</feature>
<gene>
    <name evidence="3" type="ORF">Ga0074812_10246</name>
</gene>
<keyword evidence="4" id="KW-1185">Reference proteome</keyword>
<feature type="compositionally biased region" description="Pro residues" evidence="1">
    <location>
        <begin position="8"/>
        <end position="24"/>
    </location>
</feature>
<accession>A0A0S4QEK1</accession>
<dbReference type="EMBL" id="FAOZ01000002">
    <property type="protein sequence ID" value="CUU54043.1"/>
    <property type="molecule type" value="Genomic_DNA"/>
</dbReference>
<dbReference type="Proteomes" id="UP000198802">
    <property type="component" value="Unassembled WGS sequence"/>
</dbReference>
<dbReference type="RefSeq" id="WP_091271276.1">
    <property type="nucleotide sequence ID" value="NZ_FAOZ01000002.1"/>
</dbReference>
<feature type="transmembrane region" description="Helical" evidence="2">
    <location>
        <begin position="85"/>
        <end position="105"/>
    </location>
</feature>
<name>A0A0S4QEK1_9ACTN</name>
<feature type="transmembrane region" description="Helical" evidence="2">
    <location>
        <begin position="33"/>
        <end position="54"/>
    </location>
</feature>
<dbReference type="InterPro" id="IPR013901">
    <property type="entry name" value="Anthrone_oxy"/>
</dbReference>
<organism evidence="3 4">
    <name type="scientific">Parafrankia irregularis</name>
    <dbReference type="NCBI Taxonomy" id="795642"/>
    <lineage>
        <taxon>Bacteria</taxon>
        <taxon>Bacillati</taxon>
        <taxon>Actinomycetota</taxon>
        <taxon>Actinomycetes</taxon>
        <taxon>Frankiales</taxon>
        <taxon>Frankiaceae</taxon>
        <taxon>Parafrankia</taxon>
    </lineage>
</organism>
<sequence length="198" mass="20283">MSVAPGHSFPPPSPAPLSPAPAPPGISGHGRTAGAALGVSAVLTGLMAGLFWGFDISVMPGLAASDDRTFVTAMQNINTAIENPAFGLVFAGALLAPAAAALLQFRLRRRAVVMWTVAALACYCLTLLLTMAVEVPLNEDLAAAGDPGTIRDLAAVRGDFESTWVAVNILRTLTCTAALAFLTRALVLHGRGGPSPPD</sequence>
<evidence type="ECO:0000256" key="1">
    <source>
        <dbReference type="SAM" id="MobiDB-lite"/>
    </source>
</evidence>
<proteinExistence type="predicted"/>
<protein>
    <submittedName>
        <fullName evidence="3">Uncharacterized membrane protein</fullName>
    </submittedName>
</protein>
<reference evidence="4" key="1">
    <citation type="submission" date="2015-11" db="EMBL/GenBank/DDBJ databases">
        <authorList>
            <person name="Varghese N."/>
        </authorList>
    </citation>
    <scope>NUCLEOTIDE SEQUENCE [LARGE SCALE GENOMIC DNA]</scope>
    <source>
        <strain evidence="4">DSM 45899</strain>
    </source>
</reference>
<dbReference type="AlphaFoldDB" id="A0A0S4QEK1"/>
<feature type="transmembrane region" description="Helical" evidence="2">
    <location>
        <begin position="112"/>
        <end position="133"/>
    </location>
</feature>
<dbReference type="Pfam" id="PF08592">
    <property type="entry name" value="Anthrone_oxy"/>
    <property type="match status" value="1"/>
</dbReference>
<keyword evidence="2" id="KW-0472">Membrane</keyword>
<evidence type="ECO:0000313" key="3">
    <source>
        <dbReference type="EMBL" id="CUU54043.1"/>
    </source>
</evidence>
<keyword evidence="2" id="KW-0812">Transmembrane</keyword>
<keyword evidence="2" id="KW-1133">Transmembrane helix</keyword>
<evidence type="ECO:0000256" key="2">
    <source>
        <dbReference type="SAM" id="Phobius"/>
    </source>
</evidence>
<evidence type="ECO:0000313" key="4">
    <source>
        <dbReference type="Proteomes" id="UP000198802"/>
    </source>
</evidence>